<dbReference type="Proteomes" id="UP001168098">
    <property type="component" value="Unassembled WGS sequence"/>
</dbReference>
<protein>
    <submittedName>
        <fullName evidence="1">Uncharacterized protein</fullName>
    </submittedName>
</protein>
<accession>A0AA39DKI3</accession>
<dbReference type="AlphaFoldDB" id="A0AA39DKI3"/>
<sequence length="110" mass="12474">MHVFPGPELKINNYAAVRSTATGGPFRAMTVRDAIGDLPNIGNGACETTMEKLQSYSAFYPFSCLTVSLHYFWTVPKRSFILVPKEVSRRYVNPNRSYLQENERAESHPM</sequence>
<evidence type="ECO:0000313" key="2">
    <source>
        <dbReference type="Proteomes" id="UP001168098"/>
    </source>
</evidence>
<dbReference type="EMBL" id="JARBHA010000012">
    <property type="protein sequence ID" value="KAJ9687716.1"/>
    <property type="molecule type" value="Genomic_DNA"/>
</dbReference>
<reference evidence="1 2" key="1">
    <citation type="journal article" date="2023" name="BMC Biotechnol.">
        <title>Vitis rotundifolia cv Carlos genome sequencing.</title>
        <authorList>
            <person name="Huff M."/>
            <person name="Hulse-Kemp A."/>
            <person name="Scheffler B."/>
            <person name="Youngblood R."/>
            <person name="Simpson S."/>
            <person name="Babiker E."/>
            <person name="Staton M."/>
        </authorList>
    </citation>
    <scope>NUCLEOTIDE SEQUENCE [LARGE SCALE GENOMIC DNA]</scope>
    <source>
        <tissue evidence="1">Leaf</tissue>
    </source>
</reference>
<name>A0AA39DKI3_VITRO</name>
<evidence type="ECO:0000313" key="1">
    <source>
        <dbReference type="EMBL" id="KAJ9687716.1"/>
    </source>
</evidence>
<organism evidence="1 2">
    <name type="scientific">Vitis rotundifolia</name>
    <name type="common">Muscadine grape</name>
    <dbReference type="NCBI Taxonomy" id="103349"/>
    <lineage>
        <taxon>Eukaryota</taxon>
        <taxon>Viridiplantae</taxon>
        <taxon>Streptophyta</taxon>
        <taxon>Embryophyta</taxon>
        <taxon>Tracheophyta</taxon>
        <taxon>Spermatophyta</taxon>
        <taxon>Magnoliopsida</taxon>
        <taxon>eudicotyledons</taxon>
        <taxon>Gunneridae</taxon>
        <taxon>Pentapetalae</taxon>
        <taxon>rosids</taxon>
        <taxon>Vitales</taxon>
        <taxon>Vitaceae</taxon>
        <taxon>Viteae</taxon>
        <taxon>Vitis</taxon>
    </lineage>
</organism>
<proteinExistence type="predicted"/>
<keyword evidence="2" id="KW-1185">Reference proteome</keyword>
<gene>
    <name evidence="1" type="ORF">PVL29_016268</name>
</gene>
<comment type="caution">
    <text evidence="1">The sequence shown here is derived from an EMBL/GenBank/DDBJ whole genome shotgun (WGS) entry which is preliminary data.</text>
</comment>